<reference evidence="2" key="1">
    <citation type="submission" date="2016-10" db="EMBL/GenBank/DDBJ databases">
        <authorList>
            <person name="Varghese N."/>
            <person name="Submissions S."/>
        </authorList>
    </citation>
    <scope>NUCLEOTIDE SEQUENCE [LARGE SCALE GENOMIC DNA]</scope>
    <source>
        <strain evidence="2">DSM 10014</strain>
    </source>
</reference>
<dbReference type="RefSeq" id="WP_074635000.1">
    <property type="nucleotide sequence ID" value="NZ_CP160849.1"/>
</dbReference>
<dbReference type="GeneID" id="94021936"/>
<accession>A0A1H2U0Z9</accession>
<dbReference type="InterPro" id="IPR036249">
    <property type="entry name" value="Thioredoxin-like_sf"/>
</dbReference>
<dbReference type="AlphaFoldDB" id="A0A1H2U0Z9"/>
<organism evidence="1 2">
    <name type="scientific">Sulfitobacter pontiacus</name>
    <dbReference type="NCBI Taxonomy" id="60137"/>
    <lineage>
        <taxon>Bacteria</taxon>
        <taxon>Pseudomonadati</taxon>
        <taxon>Pseudomonadota</taxon>
        <taxon>Alphaproteobacteria</taxon>
        <taxon>Rhodobacterales</taxon>
        <taxon>Roseobacteraceae</taxon>
        <taxon>Sulfitobacter</taxon>
    </lineage>
</organism>
<sequence length="160" mass="17041">MRLALACCVAAFPVAAQTDFGALTHAERRALGEEVRALLLAEPELAAPAVAPRNYAAEAYQEKAQADLALISSLTDQILAGAPIALFTGDGCPDCDLALAELADITNTYDITFTHHMMSNPASAALAAELGMTDPPFYVMADRILRGHMPDIVLRRYLAP</sequence>
<name>A0A1H2U0Z9_9RHOB</name>
<evidence type="ECO:0000313" key="1">
    <source>
        <dbReference type="EMBL" id="SDW49229.1"/>
    </source>
</evidence>
<dbReference type="STRING" id="60137.SAMN04488041_102344"/>
<gene>
    <name evidence="1" type="ORF">SAMN04488041_102344</name>
</gene>
<protein>
    <submittedName>
        <fullName evidence="1">Uncharacterized protein</fullName>
    </submittedName>
</protein>
<dbReference type="Proteomes" id="UP000183076">
    <property type="component" value="Unassembled WGS sequence"/>
</dbReference>
<evidence type="ECO:0000313" key="2">
    <source>
        <dbReference type="Proteomes" id="UP000183076"/>
    </source>
</evidence>
<dbReference type="EMBL" id="FNNB01000002">
    <property type="protein sequence ID" value="SDW49229.1"/>
    <property type="molecule type" value="Genomic_DNA"/>
</dbReference>
<proteinExistence type="predicted"/>
<dbReference type="SUPFAM" id="SSF52833">
    <property type="entry name" value="Thioredoxin-like"/>
    <property type="match status" value="1"/>
</dbReference>